<gene>
    <name evidence="1" type="ORF">ILEXP_LOCUS13600</name>
</gene>
<dbReference type="EMBL" id="CAUOFW020001503">
    <property type="protein sequence ID" value="CAK9145778.1"/>
    <property type="molecule type" value="Genomic_DNA"/>
</dbReference>
<evidence type="ECO:0008006" key="3">
    <source>
        <dbReference type="Google" id="ProtNLM"/>
    </source>
</evidence>
<reference evidence="1 2" key="1">
    <citation type="submission" date="2024-02" db="EMBL/GenBank/DDBJ databases">
        <authorList>
            <person name="Vignale AGUSTIN F."/>
            <person name="Sosa J E."/>
            <person name="Modenutti C."/>
        </authorList>
    </citation>
    <scope>NUCLEOTIDE SEQUENCE [LARGE SCALE GENOMIC DNA]</scope>
</reference>
<keyword evidence="2" id="KW-1185">Reference proteome</keyword>
<sequence>MIGQILANPDWRMAFPYAQVIHEIRMGSDHSPIVIDFGLAQKRTRRQFKFEFMWLESTQCEETIKSTWLHSTRGSNMFKVSRKLKFCCQNLKAWSKNKFGNNRGKLAELKKQLAVIQSKFKE</sequence>
<proteinExistence type="predicted"/>
<protein>
    <recommendedName>
        <fullName evidence="3">Endonuclease/exonuclease/phosphatase domain-containing protein</fullName>
    </recommendedName>
</protein>
<comment type="caution">
    <text evidence="1">The sequence shown here is derived from an EMBL/GenBank/DDBJ whole genome shotgun (WGS) entry which is preliminary data.</text>
</comment>
<dbReference type="PANTHER" id="PTHR33710">
    <property type="entry name" value="BNAC02G09200D PROTEIN"/>
    <property type="match status" value="1"/>
</dbReference>
<evidence type="ECO:0000313" key="1">
    <source>
        <dbReference type="EMBL" id="CAK9145778.1"/>
    </source>
</evidence>
<dbReference type="SUPFAM" id="SSF56219">
    <property type="entry name" value="DNase I-like"/>
    <property type="match status" value="1"/>
</dbReference>
<dbReference type="InterPro" id="IPR036691">
    <property type="entry name" value="Endo/exonu/phosph_ase_sf"/>
</dbReference>
<dbReference type="Proteomes" id="UP001642360">
    <property type="component" value="Unassembled WGS sequence"/>
</dbReference>
<name>A0ABC8RM30_9AQUA</name>
<dbReference type="PANTHER" id="PTHR33710:SF77">
    <property type="entry name" value="DNASE I-LIKE SUPERFAMILY PROTEIN"/>
    <property type="match status" value="1"/>
</dbReference>
<evidence type="ECO:0000313" key="2">
    <source>
        <dbReference type="Proteomes" id="UP001642360"/>
    </source>
</evidence>
<accession>A0ABC8RM30</accession>
<organism evidence="1 2">
    <name type="scientific">Ilex paraguariensis</name>
    <name type="common">yerba mate</name>
    <dbReference type="NCBI Taxonomy" id="185542"/>
    <lineage>
        <taxon>Eukaryota</taxon>
        <taxon>Viridiplantae</taxon>
        <taxon>Streptophyta</taxon>
        <taxon>Embryophyta</taxon>
        <taxon>Tracheophyta</taxon>
        <taxon>Spermatophyta</taxon>
        <taxon>Magnoliopsida</taxon>
        <taxon>eudicotyledons</taxon>
        <taxon>Gunneridae</taxon>
        <taxon>Pentapetalae</taxon>
        <taxon>asterids</taxon>
        <taxon>campanulids</taxon>
        <taxon>Aquifoliales</taxon>
        <taxon>Aquifoliaceae</taxon>
        <taxon>Ilex</taxon>
    </lineage>
</organism>
<dbReference type="AlphaFoldDB" id="A0ABC8RM30"/>